<dbReference type="InterPro" id="IPR032979">
    <property type="entry name" value="ENGase"/>
</dbReference>
<dbReference type="Gene3D" id="3.20.20.80">
    <property type="entry name" value="Glycosidases"/>
    <property type="match status" value="1"/>
</dbReference>
<dbReference type="Pfam" id="PF03644">
    <property type="entry name" value="Glyco_hydro_85"/>
    <property type="match status" value="1"/>
</dbReference>
<evidence type="ECO:0000313" key="7">
    <source>
        <dbReference type="Proteomes" id="UP000824239"/>
    </source>
</evidence>
<dbReference type="CDD" id="cd00146">
    <property type="entry name" value="PKD"/>
    <property type="match status" value="1"/>
</dbReference>
<evidence type="ECO:0000256" key="3">
    <source>
        <dbReference type="SAM" id="SignalP"/>
    </source>
</evidence>
<reference evidence="6" key="2">
    <citation type="journal article" date="2021" name="PeerJ">
        <title>Extensive microbial diversity within the chicken gut microbiome revealed by metagenomics and culture.</title>
        <authorList>
            <person name="Gilroy R."/>
            <person name="Ravi A."/>
            <person name="Getino M."/>
            <person name="Pursley I."/>
            <person name="Horton D.L."/>
            <person name="Alikhan N.F."/>
            <person name="Baker D."/>
            <person name="Gharbi K."/>
            <person name="Hall N."/>
            <person name="Watson M."/>
            <person name="Adriaenssens E.M."/>
            <person name="Foster-Nyarko E."/>
            <person name="Jarju S."/>
            <person name="Secka A."/>
            <person name="Antonio M."/>
            <person name="Oren A."/>
            <person name="Chaudhuri R.R."/>
            <person name="La Ragione R."/>
            <person name="Hildebrand F."/>
            <person name="Pallen M.J."/>
        </authorList>
    </citation>
    <scope>NUCLEOTIDE SEQUENCE</scope>
    <source>
        <strain evidence="6">ChiBcec15-4380</strain>
    </source>
</reference>
<dbReference type="SUPFAM" id="SSF49785">
    <property type="entry name" value="Galactose-binding domain-like"/>
    <property type="match status" value="1"/>
</dbReference>
<dbReference type="Pfam" id="PF21910">
    <property type="entry name" value="GH85_C"/>
    <property type="match status" value="1"/>
</dbReference>
<dbReference type="AlphaFoldDB" id="A0A9D1DIN1"/>
<dbReference type="InterPro" id="IPR022409">
    <property type="entry name" value="PKD/Chitinase_dom"/>
</dbReference>
<dbReference type="PROSITE" id="PS51257">
    <property type="entry name" value="PROKAR_LIPOPROTEIN"/>
    <property type="match status" value="1"/>
</dbReference>
<feature type="signal peptide" evidence="3">
    <location>
        <begin position="1"/>
        <end position="22"/>
    </location>
</feature>
<proteinExistence type="predicted"/>
<dbReference type="InterPro" id="IPR013783">
    <property type="entry name" value="Ig-like_fold"/>
</dbReference>
<keyword evidence="3" id="KW-0732">Signal</keyword>
<dbReference type="PROSITE" id="PS50093">
    <property type="entry name" value="PKD"/>
    <property type="match status" value="1"/>
</dbReference>
<dbReference type="Proteomes" id="UP000824239">
    <property type="component" value="Unassembled WGS sequence"/>
</dbReference>
<dbReference type="GO" id="GO:0033925">
    <property type="term" value="F:mannosyl-glycoprotein endo-beta-N-acetylglucosaminidase activity"/>
    <property type="evidence" value="ECO:0007669"/>
    <property type="project" value="InterPro"/>
</dbReference>
<comment type="caution">
    <text evidence="6">The sequence shown here is derived from an EMBL/GenBank/DDBJ whole genome shotgun (WGS) entry which is preliminary data.</text>
</comment>
<evidence type="ECO:0000259" key="5">
    <source>
        <dbReference type="PROSITE" id="PS50093"/>
    </source>
</evidence>
<dbReference type="InterPro" id="IPR008979">
    <property type="entry name" value="Galactose-bd-like_sf"/>
</dbReference>
<keyword evidence="1" id="KW-0326">Glycosidase</keyword>
<feature type="region of interest" description="Disordered" evidence="2">
    <location>
        <begin position="28"/>
        <end position="60"/>
    </location>
</feature>
<dbReference type="InterPro" id="IPR035986">
    <property type="entry name" value="PKD_dom_sf"/>
</dbReference>
<dbReference type="PANTHER" id="PTHR13246">
    <property type="entry name" value="ENDO BETA N-ACETYLGLUCOSAMINIDASE"/>
    <property type="match status" value="1"/>
</dbReference>
<feature type="chain" id="PRO_5038428639" evidence="3">
    <location>
        <begin position="23"/>
        <end position="954"/>
    </location>
</feature>
<feature type="compositionally biased region" description="Low complexity" evidence="2">
    <location>
        <begin position="28"/>
        <end position="50"/>
    </location>
</feature>
<dbReference type="PANTHER" id="PTHR13246:SF1">
    <property type="entry name" value="CYTOSOLIC ENDO-BETA-N-ACETYLGLUCOSAMINIDASE"/>
    <property type="match status" value="1"/>
</dbReference>
<dbReference type="InterPro" id="IPR054110">
    <property type="entry name" value="EndoD-like_D2"/>
</dbReference>
<dbReference type="InterPro" id="IPR000601">
    <property type="entry name" value="PKD_dom"/>
</dbReference>
<gene>
    <name evidence="6" type="ORF">IAA53_08470</name>
</gene>
<dbReference type="Gene3D" id="2.60.40.10">
    <property type="entry name" value="Immunoglobulins"/>
    <property type="match status" value="2"/>
</dbReference>
<dbReference type="Pfam" id="PF00801">
    <property type="entry name" value="PKD"/>
    <property type="match status" value="1"/>
</dbReference>
<dbReference type="Pfam" id="PF00754">
    <property type="entry name" value="F5_F8_type_C"/>
    <property type="match status" value="1"/>
</dbReference>
<dbReference type="SMART" id="SM00089">
    <property type="entry name" value="PKD"/>
    <property type="match status" value="1"/>
</dbReference>
<feature type="domain" description="F5/8 type C" evidence="4">
    <location>
        <begin position="808"/>
        <end position="950"/>
    </location>
</feature>
<evidence type="ECO:0000256" key="2">
    <source>
        <dbReference type="SAM" id="MobiDB-lite"/>
    </source>
</evidence>
<feature type="domain" description="PKD" evidence="5">
    <location>
        <begin position="725"/>
        <end position="810"/>
    </location>
</feature>
<reference evidence="6" key="1">
    <citation type="submission" date="2020-10" db="EMBL/GenBank/DDBJ databases">
        <authorList>
            <person name="Gilroy R."/>
        </authorList>
    </citation>
    <scope>NUCLEOTIDE SEQUENCE</scope>
    <source>
        <strain evidence="6">ChiBcec15-4380</strain>
    </source>
</reference>
<accession>A0A9D1DIN1</accession>
<name>A0A9D1DIN1_9FIRM</name>
<dbReference type="InterPro" id="IPR000421">
    <property type="entry name" value="FA58C"/>
</dbReference>
<dbReference type="SUPFAM" id="SSF49299">
    <property type="entry name" value="PKD domain"/>
    <property type="match status" value="1"/>
</dbReference>
<dbReference type="InterPro" id="IPR005201">
    <property type="entry name" value="TIM_ENGase"/>
</dbReference>
<dbReference type="CDD" id="cd06547">
    <property type="entry name" value="GH85_ENGase"/>
    <property type="match status" value="1"/>
</dbReference>
<evidence type="ECO:0000259" key="4">
    <source>
        <dbReference type="PROSITE" id="PS50022"/>
    </source>
</evidence>
<protein>
    <submittedName>
        <fullName evidence="6">Discoidin domain-containing protein</fullName>
    </submittedName>
</protein>
<sequence>MKKIAFRTLALLLALMMVVGLAACDSANAPASTETPDTTDTTPADTTPPETQEETPDAPAISVTEESTYDKPMPNVPEVPYWFPADLLNWSPADDPNAAFNVSSIPLAERVDKQSLTPANETQCKDMNVVAISIMNSSTSGNAPHGFNTASANVFSYWQYIDKLVYWGGSSGEGLIVVPGADVIDVAHKNGVPVLGTVFFPQSAHGGKLEWLEDFLVKDDSGSFPMVAKLMEVAAYFGFDGWFINQETEGTEDAPLTAEHAALMREFIQAFKAAAGDSLEIMWYDSMTESGAMDWQNALTDENKFFIVGDNQEAIADSMFLNFWWTDDDLAPEELLKASQAKAQELGVDPYDLYAGIDVQANGYDTPIRWDLFAAPGQAPYTSLGLYCPSWTYFSASDFFTDYHARENRFWVNAEGDPFAATAATGTDWRGVSTYAIEQTVIDSLPFVTNFNMGHGYSFFIDGEKVSDKDWNNRSLQDILPTYRWNLEQGENNLEATMDYGAAYYGGTSVKLFGKILKDAPVTMQLYSCALPMTSGVSFTATAKASVATTMNLVVTLDDGSTQVLSGDQPVGTEWTTVSFDVSALDGKTVTAFGFELTASEELMGMNFLLGQIAITDGVERPAGTASDLTVVDTSFDDEDCIYTGVKLSWSADTQADYYEIYRINQDESRSLVGVTTATTHYINALERNDDTNKTNFQVVPVNITGERGTASNVATMDWPDNSLPKADFKASTTLAAPGQEITFESLCSANTESLTWEFPGASVETSTDAAPVVTYAAEGTYTVKVTAQNASGEAVAEKENLITISSKVTGDLALLSQGMETEASAYVNDNEAPPFAVDGDVTKKWCATGNPPHELTVDLGDVKAVCQVRISHAEAGGESPDMNTKAYSILVSEDGETFTEVVKVTKNFAGESVDTFQVVNARYVKLVVEKPTQGSDTAARIYEFQVYGLDGVL</sequence>
<organism evidence="6 7">
    <name type="scientific">Candidatus Avoscillospira avicola</name>
    <dbReference type="NCBI Taxonomy" id="2840706"/>
    <lineage>
        <taxon>Bacteria</taxon>
        <taxon>Bacillati</taxon>
        <taxon>Bacillota</taxon>
        <taxon>Clostridia</taxon>
        <taxon>Eubacteriales</taxon>
        <taxon>Oscillospiraceae</taxon>
        <taxon>Oscillospiraceae incertae sedis</taxon>
        <taxon>Candidatus Avoscillospira</taxon>
    </lineage>
</organism>
<dbReference type="Gene3D" id="2.60.120.260">
    <property type="entry name" value="Galactose-binding domain-like"/>
    <property type="match status" value="2"/>
</dbReference>
<keyword evidence="1" id="KW-0378">Hydrolase</keyword>
<evidence type="ECO:0000313" key="6">
    <source>
        <dbReference type="EMBL" id="HIR51301.1"/>
    </source>
</evidence>
<evidence type="ECO:0000256" key="1">
    <source>
        <dbReference type="ARBA" id="ARBA00023295"/>
    </source>
</evidence>
<dbReference type="GO" id="GO:0005829">
    <property type="term" value="C:cytosol"/>
    <property type="evidence" value="ECO:0007669"/>
    <property type="project" value="UniProtKB-SubCell"/>
</dbReference>
<dbReference type="EMBL" id="DVHE01000064">
    <property type="protein sequence ID" value="HIR51301.1"/>
    <property type="molecule type" value="Genomic_DNA"/>
</dbReference>
<dbReference type="PROSITE" id="PS50022">
    <property type="entry name" value="FA58C_3"/>
    <property type="match status" value="1"/>
</dbReference>